<keyword evidence="8" id="KW-0479">Metal-binding</keyword>
<evidence type="ECO:0000256" key="5">
    <source>
        <dbReference type="ARBA" id="ARBA00022605"/>
    </source>
</evidence>
<dbReference type="FunFam" id="2.160.20.60:FF:000001">
    <property type="entry name" value="Glutamate synthase, large subunit"/>
    <property type="match status" value="1"/>
</dbReference>
<evidence type="ECO:0000259" key="18">
    <source>
        <dbReference type="Pfam" id="PF01645"/>
    </source>
</evidence>
<evidence type="ECO:0000256" key="6">
    <source>
        <dbReference type="ARBA" id="ARBA00022630"/>
    </source>
</evidence>
<keyword evidence="9" id="KW-0274">FAD</keyword>
<dbReference type="InterPro" id="IPR013785">
    <property type="entry name" value="Aldolase_TIM"/>
</dbReference>
<name>A0A6J7E5K0_9ZZZZ</name>
<organism evidence="23">
    <name type="scientific">freshwater metagenome</name>
    <dbReference type="NCBI Taxonomy" id="449393"/>
    <lineage>
        <taxon>unclassified sequences</taxon>
        <taxon>metagenomes</taxon>
        <taxon>ecological metagenomes</taxon>
    </lineage>
</organism>
<sequence length="487" mass="51338">MKLVAEVGVGTVAAGVSKAHADVVLISGHDGGTGASPLTSLKHAGAPWELGLAETQQTLMLNGLRDRIVVQADGQLKTGRDVVIAALLGAEEYGFATAPLVVSGCVMMRVCHLDTCPVGVATQNPKLREKFNGKPEFVETFFEYIAEEVREILASLGFRTLKEAIGQVEALETKAAVDHWKASGLDLSPLLADVPAGPRLSSITQDHGLDKALDKELIKLAAPALEDATPVRIEMAVRNVNRTVGTMLGSEITRRFGGAGLPEGTIDISLHGSAGQSLGAFIPKGLSIRLYGDANDYVGKGLSGGKIVVRPDEKATFAANENVIAGNVIGYGATFGEIFISGVVGERFCVRNSGATAVVEGVGDHACEYMTGGSVVILGKTGRNIAAGMSGGRIFILDLNPALVNGEMVDVLVMPEAQKELVHKIISNHFVETGSLVAKELLDDWKSGSDRISMVMPRDYARVLAAMDRAEAEGLPRETYVMEATHG</sequence>
<dbReference type="InterPro" id="IPR002932">
    <property type="entry name" value="Glu_synthdom"/>
</dbReference>
<gene>
    <name evidence="19" type="ORF">UFOPK1811_00786</name>
    <name evidence="20" type="ORF">UFOPK2360_01327</name>
    <name evidence="21" type="ORF">UFOPK2659_00109</name>
    <name evidence="22" type="ORF">UFOPK2922_00667</name>
    <name evidence="23" type="ORF">UFOPK3306_01318</name>
    <name evidence="24" type="ORF">UFOPK4209_00930</name>
</gene>
<evidence type="ECO:0000256" key="2">
    <source>
        <dbReference type="ARBA" id="ARBA00001927"/>
    </source>
</evidence>
<evidence type="ECO:0000256" key="9">
    <source>
        <dbReference type="ARBA" id="ARBA00022827"/>
    </source>
</evidence>
<evidence type="ECO:0000256" key="10">
    <source>
        <dbReference type="ARBA" id="ARBA00022962"/>
    </source>
</evidence>
<dbReference type="GO" id="GO:0006537">
    <property type="term" value="P:glutamate biosynthetic process"/>
    <property type="evidence" value="ECO:0007669"/>
    <property type="project" value="UniProtKB-KW"/>
</dbReference>
<evidence type="ECO:0000256" key="14">
    <source>
        <dbReference type="ARBA" id="ARBA00023164"/>
    </source>
</evidence>
<keyword evidence="11" id="KW-0560">Oxidoreductase</keyword>
<keyword evidence="10" id="KW-0315">Glutamine amidotransferase</keyword>
<dbReference type="EMBL" id="CAFBPY010000161">
    <property type="protein sequence ID" value="CAB5039874.1"/>
    <property type="molecule type" value="Genomic_DNA"/>
</dbReference>
<evidence type="ECO:0000256" key="11">
    <source>
        <dbReference type="ARBA" id="ARBA00023002"/>
    </source>
</evidence>
<dbReference type="CDD" id="cd02808">
    <property type="entry name" value="GltS_FMN"/>
    <property type="match status" value="1"/>
</dbReference>
<comment type="cofactor">
    <cofactor evidence="1">
        <name>FMN</name>
        <dbReference type="ChEBI" id="CHEBI:58210"/>
    </cofactor>
</comment>
<dbReference type="SUPFAM" id="SSF69336">
    <property type="entry name" value="Alpha subunit of glutamate synthase, C-terminal domain"/>
    <property type="match status" value="1"/>
</dbReference>
<comment type="pathway">
    <text evidence="16">Amino-acid biosynthesis.</text>
</comment>
<feature type="domain" description="Glutamate synthase alpha subunit C-terminal" evidence="17">
    <location>
        <begin position="236"/>
        <end position="414"/>
    </location>
</feature>
<evidence type="ECO:0000313" key="19">
    <source>
        <dbReference type="EMBL" id="CAB4600912.1"/>
    </source>
</evidence>
<evidence type="ECO:0000256" key="13">
    <source>
        <dbReference type="ARBA" id="ARBA00023014"/>
    </source>
</evidence>
<dbReference type="Gene3D" id="2.160.20.60">
    <property type="entry name" value="Glutamate synthase, alpha subunit, C-terminal domain"/>
    <property type="match status" value="1"/>
</dbReference>
<dbReference type="EMBL" id="CAFBLI010000154">
    <property type="protein sequence ID" value="CAB4878216.1"/>
    <property type="molecule type" value="Genomic_DNA"/>
</dbReference>
<protein>
    <submittedName>
        <fullName evidence="23">Unannotated protein</fullName>
    </submittedName>
</protein>
<dbReference type="GO" id="GO:0015930">
    <property type="term" value="F:glutamate synthase activity"/>
    <property type="evidence" value="ECO:0007669"/>
    <property type="project" value="InterPro"/>
</dbReference>
<dbReference type="Pfam" id="PF01645">
    <property type="entry name" value="Glu_synthase"/>
    <property type="match status" value="1"/>
</dbReference>
<keyword evidence="7" id="KW-0288">FMN</keyword>
<keyword evidence="6" id="KW-0285">Flavoprotein</keyword>
<feature type="domain" description="Glutamate synthase" evidence="18">
    <location>
        <begin position="2"/>
        <end position="158"/>
    </location>
</feature>
<evidence type="ECO:0000256" key="1">
    <source>
        <dbReference type="ARBA" id="ARBA00001917"/>
    </source>
</evidence>
<reference evidence="23" key="1">
    <citation type="submission" date="2020-05" db="EMBL/GenBank/DDBJ databases">
        <authorList>
            <person name="Chiriac C."/>
            <person name="Salcher M."/>
            <person name="Ghai R."/>
            <person name="Kavagutti S V."/>
        </authorList>
    </citation>
    <scope>NUCLEOTIDE SEQUENCE</scope>
</reference>
<evidence type="ECO:0000256" key="7">
    <source>
        <dbReference type="ARBA" id="ARBA00022643"/>
    </source>
</evidence>
<evidence type="ECO:0000313" key="24">
    <source>
        <dbReference type="EMBL" id="CAB5039874.1"/>
    </source>
</evidence>
<dbReference type="InterPro" id="IPR036485">
    <property type="entry name" value="Glu_synth_asu_C_sf"/>
</dbReference>
<keyword evidence="12" id="KW-0408">Iron</keyword>
<evidence type="ECO:0000313" key="23">
    <source>
        <dbReference type="EMBL" id="CAB4878216.1"/>
    </source>
</evidence>
<dbReference type="EMBL" id="CAEZXH010000120">
    <property type="protein sequence ID" value="CAB4694754.1"/>
    <property type="molecule type" value="Genomic_DNA"/>
</dbReference>
<comment type="similarity">
    <text evidence="4">Belongs to the glutamate synthase family.</text>
</comment>
<dbReference type="SUPFAM" id="SSF51395">
    <property type="entry name" value="FMN-linked oxidoreductases"/>
    <property type="match status" value="1"/>
</dbReference>
<keyword evidence="15" id="KW-0003">3Fe-4S</keyword>
<proteinExistence type="inferred from homology"/>
<evidence type="ECO:0000256" key="15">
    <source>
        <dbReference type="ARBA" id="ARBA00023291"/>
    </source>
</evidence>
<evidence type="ECO:0000256" key="4">
    <source>
        <dbReference type="ARBA" id="ARBA00009716"/>
    </source>
</evidence>
<dbReference type="EMBL" id="CAEZZS010000023">
    <property type="protein sequence ID" value="CAB4776100.1"/>
    <property type="molecule type" value="Genomic_DNA"/>
</dbReference>
<dbReference type="GO" id="GO:0046872">
    <property type="term" value="F:metal ion binding"/>
    <property type="evidence" value="ECO:0007669"/>
    <property type="project" value="UniProtKB-KW"/>
</dbReference>
<comment type="cofactor">
    <cofactor evidence="2">
        <name>[3Fe-4S] cluster</name>
        <dbReference type="ChEBI" id="CHEBI:21137"/>
    </cofactor>
</comment>
<dbReference type="InterPro" id="IPR002489">
    <property type="entry name" value="Glu_synth_asu_C"/>
</dbReference>
<keyword evidence="13" id="KW-0411">Iron-sulfur</keyword>
<evidence type="ECO:0000313" key="20">
    <source>
        <dbReference type="EMBL" id="CAB4694754.1"/>
    </source>
</evidence>
<evidence type="ECO:0000313" key="22">
    <source>
        <dbReference type="EMBL" id="CAB4776100.1"/>
    </source>
</evidence>
<dbReference type="Gene3D" id="3.20.20.70">
    <property type="entry name" value="Aldolase class I"/>
    <property type="match status" value="1"/>
</dbReference>
<evidence type="ECO:0000256" key="8">
    <source>
        <dbReference type="ARBA" id="ARBA00022723"/>
    </source>
</evidence>
<keyword evidence="14" id="KW-0314">Glutamate biosynthesis</keyword>
<dbReference type="Pfam" id="PF01493">
    <property type="entry name" value="GXGXG"/>
    <property type="match status" value="1"/>
</dbReference>
<dbReference type="InterPro" id="IPR051394">
    <property type="entry name" value="Glutamate_Synthase"/>
</dbReference>
<evidence type="ECO:0000256" key="16">
    <source>
        <dbReference type="ARBA" id="ARBA00029440"/>
    </source>
</evidence>
<dbReference type="GO" id="GO:0051538">
    <property type="term" value="F:3 iron, 4 sulfur cluster binding"/>
    <property type="evidence" value="ECO:0007669"/>
    <property type="project" value="UniProtKB-KW"/>
</dbReference>
<dbReference type="PANTHER" id="PTHR43100">
    <property type="entry name" value="GLUTAMATE SYNTHASE [NADPH] SMALL CHAIN"/>
    <property type="match status" value="1"/>
</dbReference>
<evidence type="ECO:0000259" key="17">
    <source>
        <dbReference type="Pfam" id="PF01493"/>
    </source>
</evidence>
<dbReference type="CDD" id="cd00982">
    <property type="entry name" value="gltB_C"/>
    <property type="match status" value="1"/>
</dbReference>
<dbReference type="EMBL" id="CAEZYJ010000006">
    <property type="protein sequence ID" value="CAB4711198.1"/>
    <property type="molecule type" value="Genomic_DNA"/>
</dbReference>
<keyword evidence="5" id="KW-0028">Amino-acid biosynthesis</keyword>
<evidence type="ECO:0000256" key="12">
    <source>
        <dbReference type="ARBA" id="ARBA00023004"/>
    </source>
</evidence>
<dbReference type="AlphaFoldDB" id="A0A6J7E5K0"/>
<evidence type="ECO:0000256" key="3">
    <source>
        <dbReference type="ARBA" id="ARBA00001974"/>
    </source>
</evidence>
<dbReference type="PANTHER" id="PTHR43100:SF1">
    <property type="entry name" value="GLUTAMATE SYNTHASE [NADPH] SMALL CHAIN"/>
    <property type="match status" value="1"/>
</dbReference>
<comment type="cofactor">
    <cofactor evidence="3">
        <name>FAD</name>
        <dbReference type="ChEBI" id="CHEBI:57692"/>
    </cofactor>
</comment>
<dbReference type="EMBL" id="CAEZUJ010000026">
    <property type="protein sequence ID" value="CAB4600912.1"/>
    <property type="molecule type" value="Genomic_DNA"/>
</dbReference>
<evidence type="ECO:0000313" key="21">
    <source>
        <dbReference type="EMBL" id="CAB4711198.1"/>
    </source>
</evidence>
<accession>A0A6J7E5K0</accession>